<dbReference type="Pfam" id="PF00535">
    <property type="entry name" value="Glycos_transf_2"/>
    <property type="match status" value="1"/>
</dbReference>
<proteinExistence type="predicted"/>
<protein>
    <submittedName>
        <fullName evidence="4">Glycosyltransferase</fullName>
        <ecNumber evidence="4">2.4.-.-</ecNumber>
    </submittedName>
</protein>
<gene>
    <name evidence="4" type="ORF">NB640_06180</name>
</gene>
<dbReference type="GO" id="GO:0016757">
    <property type="term" value="F:glycosyltransferase activity"/>
    <property type="evidence" value="ECO:0007669"/>
    <property type="project" value="UniProtKB-KW"/>
</dbReference>
<dbReference type="InterPro" id="IPR050834">
    <property type="entry name" value="Glycosyltransf_2"/>
</dbReference>
<dbReference type="Pfam" id="PF02709">
    <property type="entry name" value="Glyco_transf_7C"/>
    <property type="match status" value="1"/>
</dbReference>
<evidence type="ECO:0000259" key="2">
    <source>
        <dbReference type="Pfam" id="PF00535"/>
    </source>
</evidence>
<organism evidence="4 5">
    <name type="scientific">Oxalobacter vibrioformis</name>
    <dbReference type="NCBI Taxonomy" id="933080"/>
    <lineage>
        <taxon>Bacteria</taxon>
        <taxon>Pseudomonadati</taxon>
        <taxon>Pseudomonadota</taxon>
        <taxon>Betaproteobacteria</taxon>
        <taxon>Burkholderiales</taxon>
        <taxon>Oxalobacteraceae</taxon>
        <taxon>Oxalobacter</taxon>
    </lineage>
</organism>
<dbReference type="Proteomes" id="UP001156215">
    <property type="component" value="Chromosome"/>
</dbReference>
<dbReference type="InterPro" id="IPR001173">
    <property type="entry name" value="Glyco_trans_2-like"/>
</dbReference>
<evidence type="ECO:0000256" key="1">
    <source>
        <dbReference type="ARBA" id="ARBA00022679"/>
    </source>
</evidence>
<dbReference type="AlphaFoldDB" id="A0A9E9M120"/>
<keyword evidence="5" id="KW-1185">Reference proteome</keyword>
<dbReference type="KEGG" id="ovb:NB640_06180"/>
<name>A0A9E9M120_9BURK</name>
<feature type="domain" description="Galactosyltransferase C-terminal" evidence="3">
    <location>
        <begin position="184"/>
        <end position="227"/>
    </location>
</feature>
<dbReference type="SUPFAM" id="SSF53448">
    <property type="entry name" value="Nucleotide-diphospho-sugar transferases"/>
    <property type="match status" value="1"/>
</dbReference>
<dbReference type="PANTHER" id="PTHR43685">
    <property type="entry name" value="GLYCOSYLTRANSFERASE"/>
    <property type="match status" value="1"/>
</dbReference>
<keyword evidence="1 4" id="KW-0808">Transferase</keyword>
<reference evidence="4" key="1">
    <citation type="journal article" date="2022" name="Front. Microbiol.">
        <title>New perspectives on an old grouping: The genomic and phenotypic variability of Oxalobacter formigenes and the implications for calcium oxalate stone prevention.</title>
        <authorList>
            <person name="Chmiel J.A."/>
            <person name="Carr C."/>
            <person name="Stuivenberg G.A."/>
            <person name="Venema R."/>
            <person name="Chanyi R.M."/>
            <person name="Al K.F."/>
            <person name="Giguere D."/>
            <person name="Say H."/>
            <person name="Akouris P.P."/>
            <person name="Dominguez Romero S.A."/>
            <person name="Kwong A."/>
            <person name="Tai V."/>
            <person name="Koval S.F."/>
            <person name="Razvi H."/>
            <person name="Bjazevic J."/>
            <person name="Burton J.P."/>
        </authorList>
    </citation>
    <scope>NUCLEOTIDE SEQUENCE</scope>
    <source>
        <strain evidence="4">WoOx3</strain>
    </source>
</reference>
<dbReference type="EC" id="2.4.-.-" evidence="4"/>
<dbReference type="EMBL" id="CP098242">
    <property type="protein sequence ID" value="WAW11214.1"/>
    <property type="molecule type" value="Genomic_DNA"/>
</dbReference>
<sequence length="271" mass="30786">MSFKTSIIISTYNSPAWLEKVLLGYENQTRKDFQIVIADDGSSRETTDLVNDFRKQNGMDIEHLWHADNGCQKSVMLNKAVIHAKGDYLIFANGNCVPRKDFVSVHIRQARPNYYLSGGHTNLPMCCSLRVDDESILSGKLFNIVWLQQNGYPDTAKKLRMVLKRPFSTLFNLIPTKNKWNGNNASGWKKDIIGVNGFDERMKYGGEDRELGDRLKHAGVKVRRVRYTAVSVHLASEMGYVSGAYSPENVAINDETLRTKSRFTLFGINKR</sequence>
<accession>A0A9E9M120</accession>
<feature type="domain" description="Glycosyltransferase 2-like" evidence="2">
    <location>
        <begin position="6"/>
        <end position="112"/>
    </location>
</feature>
<dbReference type="PANTHER" id="PTHR43685:SF3">
    <property type="entry name" value="SLR2126 PROTEIN"/>
    <property type="match status" value="1"/>
</dbReference>
<evidence type="ECO:0000259" key="3">
    <source>
        <dbReference type="Pfam" id="PF02709"/>
    </source>
</evidence>
<evidence type="ECO:0000313" key="5">
    <source>
        <dbReference type="Proteomes" id="UP001156215"/>
    </source>
</evidence>
<keyword evidence="4" id="KW-0328">Glycosyltransferase</keyword>
<dbReference type="InterPro" id="IPR027791">
    <property type="entry name" value="Galactosyl_T_C"/>
</dbReference>
<evidence type="ECO:0000313" key="4">
    <source>
        <dbReference type="EMBL" id="WAW11214.1"/>
    </source>
</evidence>
<dbReference type="RefSeq" id="WP_269310325.1">
    <property type="nucleotide sequence ID" value="NZ_CP098242.1"/>
</dbReference>
<dbReference type="Gene3D" id="3.90.550.10">
    <property type="entry name" value="Spore Coat Polysaccharide Biosynthesis Protein SpsA, Chain A"/>
    <property type="match status" value="1"/>
</dbReference>
<dbReference type="InterPro" id="IPR029044">
    <property type="entry name" value="Nucleotide-diphossugar_trans"/>
</dbReference>